<sequence length="1170" mass="134887">MRWLLPLLWTCFIIPSWSQDDNSLLWEISGNGLEKTSYLYGTMHVSKKIAFHLDDVFYDALDQSEVIALESDPATWLENDTETGTLSRAGKVGFNPKGFYTDAFAMRAPDKKDIANFIASEDGLVNSILYRTDQYAQDFEEDTYLDMFIYRAGSKFHKPVLALEDLEESSTLVALASMNAMKKKPDAWLQERIQQGNLMSLMQDAYRERNIALLDSIDKAMYTDHYLENMLYIRNRNMVHKLDSAIRHQKVFAGIGAAHLPGKEGVLALLRERGYTVKPLVSESSVKGQELKHKFVQTFREPLGSTQTTDDKFFSLDLPAPLYPVVEKSHTTYISPDLPNGAYLMVHRIPTYRFLNPESDIELHDLEDMLFENIPGTILEKSIIEKQGFKGLDLKNRLKNGDYQHYQIYQTPLEILVFKLAGESDYSARFGPALFKSLQFHIPGQKEIELSSGFNSFQVTMPALYRFTNRYRHGNRQLEGYDPGNGNYYFLHKVTLNDFDYIESDEFELKQIQLRLYQAYGLEGTYQDEQPNSLVSSAIFDKLKGLELRLKTIKRGNDYYLLGCLGKDQASSQQYFDSFKFGAPRYVENFEMIRDTAMLFTTVSPVAPKKFVEISGQGYDRKKQKDYMPYSKKTVYQYKNNEAITVLVNKSHEYMTLASVDSAWAGRKRRYTKKTFKISEAITRSSPDGFHELQMTLTDTASSRFILVKNVIKGSLLYELKAGGDTLQPLSPFVKEFFENFRPMDTLIGRELTEDKTNDFFAALRANDSIVLDGYRYLRFTEKHADSLMQLVGTFDFPEDKGHIRTHLLRQLGRMELPEVEKFLLQYYEEAYTDAMAQSKILQAITQKNNNSAARQLLNLLSKDLPLASNVYEINKIFEPFRDSLPMARELFPELLAYHPIEEYKEPVLELLSGLLSENLIRPKHFKKYKMALLNDARMQLKRQLALEAEPGQKVSRKQKQYRKLLHDYAVVLFPFRSDKNVAAFFHKLDWVQDARIQVRLIALKAKADSHIPNGIIADLARDKNSRILLFDVLSVAGHLGLIPEEFRRPEALAEAALFEDSTFQPDFDTVEYIDSRTLENEGREYTAFYFKKKNKLDYYKDYKMHVVIYKAGELPSTTPAYANDGLRIADIETDAEVMERVTEAFLIRDRPRAVVFDPDAYQGYAQFGY</sequence>
<dbReference type="EMBL" id="SNYI01000001">
    <property type="protein sequence ID" value="TDQ32677.1"/>
    <property type="molecule type" value="Genomic_DNA"/>
</dbReference>
<proteinExistence type="predicted"/>
<dbReference type="Pfam" id="PF01963">
    <property type="entry name" value="TraB_PrgY_gumN"/>
    <property type="match status" value="1"/>
</dbReference>
<dbReference type="PANTHER" id="PTHR40590">
    <property type="entry name" value="CYTOPLASMIC PROTEIN-RELATED"/>
    <property type="match status" value="1"/>
</dbReference>
<dbReference type="OrthoDB" id="9798714at2"/>
<accession>A0A4R6TQU8</accession>
<dbReference type="InterPro" id="IPR047111">
    <property type="entry name" value="YbaP-like"/>
</dbReference>
<dbReference type="InterPro" id="IPR002816">
    <property type="entry name" value="TraB/PrgY/GumN_fam"/>
</dbReference>
<gene>
    <name evidence="1" type="ORF">CLV82_0510</name>
</gene>
<dbReference type="Proteomes" id="UP000295468">
    <property type="component" value="Unassembled WGS sequence"/>
</dbReference>
<dbReference type="CDD" id="cd14789">
    <property type="entry name" value="Tiki"/>
    <property type="match status" value="1"/>
</dbReference>
<organism evidence="1 2">
    <name type="scientific">Zeaxanthinibacter enoshimensis</name>
    <dbReference type="NCBI Taxonomy" id="392009"/>
    <lineage>
        <taxon>Bacteria</taxon>
        <taxon>Pseudomonadati</taxon>
        <taxon>Bacteroidota</taxon>
        <taxon>Flavobacteriia</taxon>
        <taxon>Flavobacteriales</taxon>
        <taxon>Flavobacteriaceae</taxon>
        <taxon>Zeaxanthinibacter</taxon>
    </lineage>
</organism>
<dbReference type="PANTHER" id="PTHR40590:SF1">
    <property type="entry name" value="CYTOPLASMIC PROTEIN"/>
    <property type="match status" value="1"/>
</dbReference>
<dbReference type="AlphaFoldDB" id="A0A4R6TQU8"/>
<evidence type="ECO:0000313" key="1">
    <source>
        <dbReference type="EMBL" id="TDQ32677.1"/>
    </source>
</evidence>
<name>A0A4R6TQU8_9FLAO</name>
<protein>
    <submittedName>
        <fullName evidence="1">Uncharacterized protein YbaP (TraB family)</fullName>
    </submittedName>
</protein>
<reference evidence="1 2" key="1">
    <citation type="submission" date="2019-03" db="EMBL/GenBank/DDBJ databases">
        <title>Genomic Encyclopedia of Archaeal and Bacterial Type Strains, Phase II (KMG-II): from individual species to whole genera.</title>
        <authorList>
            <person name="Goeker M."/>
        </authorList>
    </citation>
    <scope>NUCLEOTIDE SEQUENCE [LARGE SCALE GENOMIC DNA]</scope>
    <source>
        <strain evidence="1 2">DSM 18435</strain>
    </source>
</reference>
<dbReference type="RefSeq" id="WP_133642718.1">
    <property type="nucleotide sequence ID" value="NZ_SNYI01000001.1"/>
</dbReference>
<comment type="caution">
    <text evidence="1">The sequence shown here is derived from an EMBL/GenBank/DDBJ whole genome shotgun (WGS) entry which is preliminary data.</text>
</comment>
<evidence type="ECO:0000313" key="2">
    <source>
        <dbReference type="Proteomes" id="UP000295468"/>
    </source>
</evidence>
<keyword evidence="2" id="KW-1185">Reference proteome</keyword>